<dbReference type="SUPFAM" id="SSF82657">
    <property type="entry name" value="BolA-like"/>
    <property type="match status" value="1"/>
</dbReference>
<proteinExistence type="inferred from homology"/>
<feature type="compositionally biased region" description="Low complexity" evidence="2">
    <location>
        <begin position="17"/>
        <end position="27"/>
    </location>
</feature>
<accession>A0A7S4T569</accession>
<comment type="similarity">
    <text evidence="1">Belongs to the BolA/IbaG family.</text>
</comment>
<dbReference type="GO" id="GO:0016226">
    <property type="term" value="P:iron-sulfur cluster assembly"/>
    <property type="evidence" value="ECO:0007669"/>
    <property type="project" value="TreeGrafter"/>
</dbReference>
<dbReference type="AlphaFoldDB" id="A0A7S4T569"/>
<evidence type="ECO:0000313" key="3">
    <source>
        <dbReference type="EMBL" id="CAE4666053.1"/>
    </source>
</evidence>
<dbReference type="PANTHER" id="PTHR46230">
    <property type="match status" value="1"/>
</dbReference>
<gene>
    <name evidence="3" type="ORF">AMON00008_LOCUS62960</name>
</gene>
<dbReference type="Gene3D" id="3.10.20.90">
    <property type="entry name" value="Phosphatidylinositol 3-kinase Catalytic Subunit, Chain A, domain 1"/>
    <property type="match status" value="1"/>
</dbReference>
<dbReference type="Pfam" id="PF01722">
    <property type="entry name" value="BolA"/>
    <property type="match status" value="1"/>
</dbReference>
<reference evidence="3" key="1">
    <citation type="submission" date="2021-01" db="EMBL/GenBank/DDBJ databases">
        <authorList>
            <person name="Corre E."/>
            <person name="Pelletier E."/>
            <person name="Niang G."/>
            <person name="Scheremetjew M."/>
            <person name="Finn R."/>
            <person name="Kale V."/>
            <person name="Holt S."/>
            <person name="Cochrane G."/>
            <person name="Meng A."/>
            <person name="Brown T."/>
            <person name="Cohen L."/>
        </authorList>
    </citation>
    <scope>NUCLEOTIDE SEQUENCE</scope>
    <source>
        <strain evidence="3">CCMP3105</strain>
    </source>
</reference>
<dbReference type="InterPro" id="IPR036065">
    <property type="entry name" value="BolA-like_sf"/>
</dbReference>
<dbReference type="PANTHER" id="PTHR46230:SF7">
    <property type="entry name" value="BOLA-LIKE PROTEIN 1"/>
    <property type="match status" value="1"/>
</dbReference>
<evidence type="ECO:0000256" key="2">
    <source>
        <dbReference type="SAM" id="MobiDB-lite"/>
    </source>
</evidence>
<protein>
    <recommendedName>
        <fullName evidence="4">BolA family transcriptional regulator</fullName>
    </recommendedName>
</protein>
<dbReference type="InterPro" id="IPR002634">
    <property type="entry name" value="BolA"/>
</dbReference>
<dbReference type="EMBL" id="HBNR01087826">
    <property type="protein sequence ID" value="CAE4666053.1"/>
    <property type="molecule type" value="Transcribed_RNA"/>
</dbReference>
<evidence type="ECO:0000256" key="1">
    <source>
        <dbReference type="RuleBase" id="RU003860"/>
    </source>
</evidence>
<sequence>MTPSTLWHRQDAEAYQAPVSSSGASPDAGGGPPGGAPTSGSARGGGGGGVVALVDDPSRPTATQMSRILREAFELHALRITDESAQHEGDAGALEMGLTGESHFRVELAAPEFEGLSPVQRQQRVFDALGELMPRIHALSLVTRTPAEVS</sequence>
<feature type="region of interest" description="Disordered" evidence="2">
    <location>
        <begin position="1"/>
        <end position="62"/>
    </location>
</feature>
<organism evidence="3">
    <name type="scientific">Alexandrium monilatum</name>
    <dbReference type="NCBI Taxonomy" id="311494"/>
    <lineage>
        <taxon>Eukaryota</taxon>
        <taxon>Sar</taxon>
        <taxon>Alveolata</taxon>
        <taxon>Dinophyceae</taxon>
        <taxon>Gonyaulacales</taxon>
        <taxon>Pyrocystaceae</taxon>
        <taxon>Alexandrium</taxon>
    </lineage>
</organism>
<evidence type="ECO:0008006" key="4">
    <source>
        <dbReference type="Google" id="ProtNLM"/>
    </source>
</evidence>
<name>A0A7S4T569_9DINO</name>